<dbReference type="PANTHER" id="PTHR40661:SF3">
    <property type="entry name" value="FELS-1 PROPHAGE TRANSCRIPTIONAL REGULATOR"/>
    <property type="match status" value="1"/>
</dbReference>
<evidence type="ECO:0000313" key="5">
    <source>
        <dbReference type="EMBL" id="WEK38644.1"/>
    </source>
</evidence>
<dbReference type="Pfam" id="PF00717">
    <property type="entry name" value="Peptidase_S24"/>
    <property type="match status" value="1"/>
</dbReference>
<dbReference type="InterPro" id="IPR036286">
    <property type="entry name" value="LexA/Signal_pep-like_sf"/>
</dbReference>
<dbReference type="PANTHER" id="PTHR40661">
    <property type="match status" value="1"/>
</dbReference>
<accession>A0AAJ6BK55</accession>
<name>A0AAJ6BK55_9CAUL</name>
<reference evidence="5" key="1">
    <citation type="submission" date="2023-03" db="EMBL/GenBank/DDBJ databases">
        <title>Andean soil-derived lignocellulolytic bacterial consortium as a source of novel taxa and putative plastic-active enzymes.</title>
        <authorList>
            <person name="Diaz-Garcia L."/>
            <person name="Chuvochina M."/>
            <person name="Feuerriegel G."/>
            <person name="Bunk B."/>
            <person name="Sproer C."/>
            <person name="Streit W.R."/>
            <person name="Rodriguez L.M."/>
            <person name="Overmann J."/>
            <person name="Jimenez D.J."/>
        </authorList>
    </citation>
    <scope>NUCLEOTIDE SEQUENCE</scope>
    <source>
        <strain evidence="5">MAG 833</strain>
    </source>
</reference>
<evidence type="ECO:0000259" key="4">
    <source>
        <dbReference type="PROSITE" id="PS50943"/>
    </source>
</evidence>
<protein>
    <submittedName>
        <fullName evidence="5">S24 family peptidase</fullName>
    </submittedName>
</protein>
<evidence type="ECO:0000256" key="1">
    <source>
        <dbReference type="ARBA" id="ARBA00023015"/>
    </source>
</evidence>
<dbReference type="SUPFAM" id="SSF47413">
    <property type="entry name" value="lambda repressor-like DNA-binding domains"/>
    <property type="match status" value="1"/>
</dbReference>
<gene>
    <name evidence="5" type="ORF">P0Y50_08770</name>
</gene>
<dbReference type="GO" id="GO:0045892">
    <property type="term" value="P:negative regulation of DNA-templated transcription"/>
    <property type="evidence" value="ECO:0007669"/>
    <property type="project" value="InterPro"/>
</dbReference>
<keyword evidence="2" id="KW-0238">DNA-binding</keyword>
<dbReference type="PROSITE" id="PS50943">
    <property type="entry name" value="HTH_CROC1"/>
    <property type="match status" value="1"/>
</dbReference>
<evidence type="ECO:0000313" key="6">
    <source>
        <dbReference type="Proteomes" id="UP001213664"/>
    </source>
</evidence>
<keyword evidence="1" id="KW-0805">Transcription regulation</keyword>
<evidence type="ECO:0000256" key="3">
    <source>
        <dbReference type="ARBA" id="ARBA00023163"/>
    </source>
</evidence>
<dbReference type="Gene3D" id="2.10.109.10">
    <property type="entry name" value="Umud Fragment, subunit A"/>
    <property type="match status" value="1"/>
</dbReference>
<dbReference type="CDD" id="cd06529">
    <property type="entry name" value="S24_LexA-like"/>
    <property type="match status" value="1"/>
</dbReference>
<dbReference type="EMBL" id="CP119326">
    <property type="protein sequence ID" value="WEK38644.1"/>
    <property type="molecule type" value="Genomic_DNA"/>
</dbReference>
<dbReference type="CDD" id="cd00093">
    <property type="entry name" value="HTH_XRE"/>
    <property type="match status" value="1"/>
</dbReference>
<dbReference type="InterPro" id="IPR010982">
    <property type="entry name" value="Lambda_DNA-bd_dom_sf"/>
</dbReference>
<dbReference type="InterPro" id="IPR001387">
    <property type="entry name" value="Cro/C1-type_HTH"/>
</dbReference>
<dbReference type="InterPro" id="IPR015927">
    <property type="entry name" value="Peptidase_S24_S26A/B/C"/>
</dbReference>
<dbReference type="AlphaFoldDB" id="A0AAJ6BK55"/>
<dbReference type="GO" id="GO:0003677">
    <property type="term" value="F:DNA binding"/>
    <property type="evidence" value="ECO:0007669"/>
    <property type="project" value="UniProtKB-KW"/>
</dbReference>
<organism evidence="5 6">
    <name type="scientific">Candidatus Brevundimonas colombiensis</name>
    <dbReference type="NCBI Taxonomy" id="3121376"/>
    <lineage>
        <taxon>Bacteria</taxon>
        <taxon>Pseudomonadati</taxon>
        <taxon>Pseudomonadota</taxon>
        <taxon>Alphaproteobacteria</taxon>
        <taxon>Caulobacterales</taxon>
        <taxon>Caulobacteraceae</taxon>
        <taxon>Brevundimonas</taxon>
    </lineage>
</organism>
<keyword evidence="3" id="KW-0804">Transcription</keyword>
<dbReference type="SUPFAM" id="SSF51306">
    <property type="entry name" value="LexA/Signal peptidase"/>
    <property type="match status" value="1"/>
</dbReference>
<dbReference type="InterPro" id="IPR010744">
    <property type="entry name" value="Phage_CI_N"/>
</dbReference>
<evidence type="ECO:0000256" key="2">
    <source>
        <dbReference type="ARBA" id="ARBA00023125"/>
    </source>
</evidence>
<dbReference type="Pfam" id="PF07022">
    <property type="entry name" value="Phage_CI_repr"/>
    <property type="match status" value="1"/>
</dbReference>
<feature type="domain" description="HTH cro/C1-type" evidence="4">
    <location>
        <begin position="34"/>
        <end position="74"/>
    </location>
</feature>
<dbReference type="InterPro" id="IPR039418">
    <property type="entry name" value="LexA-like"/>
</dbReference>
<proteinExistence type="predicted"/>
<dbReference type="Gene3D" id="1.10.260.40">
    <property type="entry name" value="lambda repressor-like DNA-binding domains"/>
    <property type="match status" value="1"/>
</dbReference>
<dbReference type="Proteomes" id="UP001213664">
    <property type="component" value="Chromosome"/>
</dbReference>
<dbReference type="SMART" id="SM00530">
    <property type="entry name" value="HTH_XRE"/>
    <property type="match status" value="1"/>
</dbReference>
<sequence>MESVNVVDDDIAGPYSDFADRLRSAMGAVPQTLVAKRADMSLSGFNQLLKGRSEPGAFKLARIAKVLGVSLEWLATGDGKPNSGPFGYVDIPLLDVRLAAGAGSITELAKQIGVVPMTREMLQIMGMANAEGLRFVMAEGDSMEPLISDESSVLVDIRDTRLREGVFAFRLGEELRIKRLRRLGVDGVEVISENPRYEPEVLQGHDLEQFAILGRALGGFNIY</sequence>